<feature type="transmembrane region" description="Helical" evidence="2">
    <location>
        <begin position="600"/>
        <end position="620"/>
    </location>
</feature>
<feature type="transmembrane region" description="Helical" evidence="2">
    <location>
        <begin position="632"/>
        <end position="649"/>
    </location>
</feature>
<protein>
    <submittedName>
        <fullName evidence="3">Uncharacterized protein</fullName>
    </submittedName>
</protein>
<keyword evidence="2" id="KW-0812">Transmembrane</keyword>
<name>A0A9P4UZ07_9PLEO</name>
<sequence length="815" mass="89746">MATPVDTSNTQDFLPKSTAARRNKKRKTRPAFDIGAPKEAAQASFLKAPEDTFTPPGSSYFKFSAADILKEAYDFSQYRVNSTGVDEVSKLESLQRHGVKDEDYKELLQAEIQRLADTVSSEDPLIFDSEGLLDQTDKPSYEALSAVATWAKWSCSTVRLEDTASIIEHHPFPKVFHSCFPLLKIRYNEVHQLCADKVVKGRLPQPQDRHRKLYFKLVDYASGILARILVRVTKSHGLNLTVLALLAKLVVRVKFTMKDLEKNGAKALACADEAITAYREAETETQVISFLQDGAEGKGVEEVRVRMLDGDPSADLAALGWQIHREVIGLLFSAAIMSTCTSNYRGQDSEKFHHHAVVYETGSDGSLVLVTESSNNAVYTSSRKGDLNVCAVGLSLAKQNIEKLFLDKKTNQAIEPRRPDTSDVDECIISLKWDDKEPRHKISKNLKHWRTTKIDSVVSVLLPLSFVSSVTASLIDDLMATVTTYSIRTEPVQKLENKSFQARISVQSSVDKASQQRFETQDATTLSLSECGIIGSLKAGACIGPRGAGTLRDSGAVDGGSVQPGSHLAPAILNQNGQDDHRMREWVFSATSVTVKCRRFVIGTLLVCSILIIGALIMPFFVQNRIPGVDPFQITLFIWLVVGVILVAAKGRYVREWPWHDFVHGRVVCHSVVDLADVTGVDTQAIILKLLSDEHSTTLVTTGPYNGMFSRCAEANAAGFSINSPVHLTTMLASGFILLKVLSMEGEHLISLDARKKAVADYAHGSTGRVTYLSCMEIPSSTNAEKRGGEVLYLKQHSIEWNKLAGLYFVDAVFG</sequence>
<evidence type="ECO:0000313" key="3">
    <source>
        <dbReference type="EMBL" id="KAF2731924.1"/>
    </source>
</evidence>
<keyword evidence="4" id="KW-1185">Reference proteome</keyword>
<dbReference type="OrthoDB" id="5419219at2759"/>
<feature type="compositionally biased region" description="Polar residues" evidence="1">
    <location>
        <begin position="1"/>
        <end position="12"/>
    </location>
</feature>
<dbReference type="EMBL" id="ML996186">
    <property type="protein sequence ID" value="KAF2731924.1"/>
    <property type="molecule type" value="Genomic_DNA"/>
</dbReference>
<keyword evidence="2" id="KW-1133">Transmembrane helix</keyword>
<feature type="compositionally biased region" description="Basic residues" evidence="1">
    <location>
        <begin position="19"/>
        <end position="29"/>
    </location>
</feature>
<organism evidence="3 4">
    <name type="scientific">Polyplosphaeria fusca</name>
    <dbReference type="NCBI Taxonomy" id="682080"/>
    <lineage>
        <taxon>Eukaryota</taxon>
        <taxon>Fungi</taxon>
        <taxon>Dikarya</taxon>
        <taxon>Ascomycota</taxon>
        <taxon>Pezizomycotina</taxon>
        <taxon>Dothideomycetes</taxon>
        <taxon>Pleosporomycetidae</taxon>
        <taxon>Pleosporales</taxon>
        <taxon>Tetraplosphaeriaceae</taxon>
        <taxon>Polyplosphaeria</taxon>
    </lineage>
</organism>
<accession>A0A9P4UZ07</accession>
<proteinExistence type="predicted"/>
<comment type="caution">
    <text evidence="3">The sequence shown here is derived from an EMBL/GenBank/DDBJ whole genome shotgun (WGS) entry which is preliminary data.</text>
</comment>
<keyword evidence="2" id="KW-0472">Membrane</keyword>
<evidence type="ECO:0000256" key="2">
    <source>
        <dbReference type="SAM" id="Phobius"/>
    </source>
</evidence>
<dbReference type="Proteomes" id="UP000799444">
    <property type="component" value="Unassembled WGS sequence"/>
</dbReference>
<evidence type="ECO:0000256" key="1">
    <source>
        <dbReference type="SAM" id="MobiDB-lite"/>
    </source>
</evidence>
<reference evidence="3" key="1">
    <citation type="journal article" date="2020" name="Stud. Mycol.">
        <title>101 Dothideomycetes genomes: a test case for predicting lifestyles and emergence of pathogens.</title>
        <authorList>
            <person name="Haridas S."/>
            <person name="Albert R."/>
            <person name="Binder M."/>
            <person name="Bloem J."/>
            <person name="Labutti K."/>
            <person name="Salamov A."/>
            <person name="Andreopoulos B."/>
            <person name="Baker S."/>
            <person name="Barry K."/>
            <person name="Bills G."/>
            <person name="Bluhm B."/>
            <person name="Cannon C."/>
            <person name="Castanera R."/>
            <person name="Culley D."/>
            <person name="Daum C."/>
            <person name="Ezra D."/>
            <person name="Gonzalez J."/>
            <person name="Henrissat B."/>
            <person name="Kuo A."/>
            <person name="Liang C."/>
            <person name="Lipzen A."/>
            <person name="Lutzoni F."/>
            <person name="Magnuson J."/>
            <person name="Mondo S."/>
            <person name="Nolan M."/>
            <person name="Ohm R."/>
            <person name="Pangilinan J."/>
            <person name="Park H.-J."/>
            <person name="Ramirez L."/>
            <person name="Alfaro M."/>
            <person name="Sun H."/>
            <person name="Tritt A."/>
            <person name="Yoshinaga Y."/>
            <person name="Zwiers L.-H."/>
            <person name="Turgeon B."/>
            <person name="Goodwin S."/>
            <person name="Spatafora J."/>
            <person name="Crous P."/>
            <person name="Grigoriev I."/>
        </authorList>
    </citation>
    <scope>NUCLEOTIDE SEQUENCE</scope>
    <source>
        <strain evidence="3">CBS 125425</strain>
    </source>
</reference>
<gene>
    <name evidence="3" type="ORF">EJ04DRAFT_554380</name>
</gene>
<feature type="region of interest" description="Disordered" evidence="1">
    <location>
        <begin position="1"/>
        <end position="34"/>
    </location>
</feature>
<evidence type="ECO:0000313" key="4">
    <source>
        <dbReference type="Proteomes" id="UP000799444"/>
    </source>
</evidence>
<dbReference type="AlphaFoldDB" id="A0A9P4UZ07"/>